<evidence type="ECO:0000313" key="3">
    <source>
        <dbReference type="Proteomes" id="UP000799750"/>
    </source>
</evidence>
<proteinExistence type="predicted"/>
<dbReference type="Proteomes" id="UP000799750">
    <property type="component" value="Unassembled WGS sequence"/>
</dbReference>
<sequence>MVTLTQVKTSNALLSTSLPNLVAVFVGATSGIGEYSLKAFTKHALTPRVYIIGRSQASGDRLTAECAQLNPGGSFHFIQAEVSLISAVDAACEELRRREKHLNILFNSAGSFVSADTTDGLPQAIALGYYTRTRFILNLLPLLRAPSPSSLRRCVSTFCAGKEGPVVVSDFPGRKPPSIMAARGHAASMVSLSLAQIAREAPDVTFIHNFPGFVQTGIIDDFKGVGWAAGRLVMKAVGRFICMPNEECGARHLFLMTSGRFGSGGVRVAGIEGVKGMDGGVGSNCFSVTQEGESTGEGVVKLLEGLKKDGVQEALWSHTMGEFVRITGKEKV</sequence>
<evidence type="ECO:0000256" key="1">
    <source>
        <dbReference type="ARBA" id="ARBA00023002"/>
    </source>
</evidence>
<dbReference type="InterPro" id="IPR052228">
    <property type="entry name" value="Sec_Metab_Biosynth_Oxidored"/>
</dbReference>
<organism evidence="2 3">
    <name type="scientific">Lophium mytilinum</name>
    <dbReference type="NCBI Taxonomy" id="390894"/>
    <lineage>
        <taxon>Eukaryota</taxon>
        <taxon>Fungi</taxon>
        <taxon>Dikarya</taxon>
        <taxon>Ascomycota</taxon>
        <taxon>Pezizomycotina</taxon>
        <taxon>Dothideomycetes</taxon>
        <taxon>Pleosporomycetidae</taxon>
        <taxon>Mytilinidiales</taxon>
        <taxon>Mytilinidiaceae</taxon>
        <taxon>Lophium</taxon>
    </lineage>
</organism>
<name>A0A6A6QT10_9PEZI</name>
<dbReference type="Pfam" id="PF00106">
    <property type="entry name" value="adh_short"/>
    <property type="match status" value="1"/>
</dbReference>
<dbReference type="Gene3D" id="3.40.50.720">
    <property type="entry name" value="NAD(P)-binding Rossmann-like Domain"/>
    <property type="match status" value="1"/>
</dbReference>
<dbReference type="AlphaFoldDB" id="A0A6A6QT10"/>
<dbReference type="PANTHER" id="PTHR47534">
    <property type="entry name" value="YALI0E05731P"/>
    <property type="match status" value="1"/>
</dbReference>
<dbReference type="EMBL" id="MU004189">
    <property type="protein sequence ID" value="KAF2495306.1"/>
    <property type="molecule type" value="Genomic_DNA"/>
</dbReference>
<accession>A0A6A6QT10</accession>
<dbReference type="InterPro" id="IPR002347">
    <property type="entry name" value="SDR_fam"/>
</dbReference>
<dbReference type="GO" id="GO:0016491">
    <property type="term" value="F:oxidoreductase activity"/>
    <property type="evidence" value="ECO:0007669"/>
    <property type="project" value="UniProtKB-KW"/>
</dbReference>
<dbReference type="SUPFAM" id="SSF51735">
    <property type="entry name" value="NAD(P)-binding Rossmann-fold domains"/>
    <property type="match status" value="1"/>
</dbReference>
<reference evidence="2" key="1">
    <citation type="journal article" date="2020" name="Stud. Mycol.">
        <title>101 Dothideomycetes genomes: a test case for predicting lifestyles and emergence of pathogens.</title>
        <authorList>
            <person name="Haridas S."/>
            <person name="Albert R."/>
            <person name="Binder M."/>
            <person name="Bloem J."/>
            <person name="Labutti K."/>
            <person name="Salamov A."/>
            <person name="Andreopoulos B."/>
            <person name="Baker S."/>
            <person name="Barry K."/>
            <person name="Bills G."/>
            <person name="Bluhm B."/>
            <person name="Cannon C."/>
            <person name="Castanera R."/>
            <person name="Culley D."/>
            <person name="Daum C."/>
            <person name="Ezra D."/>
            <person name="Gonzalez J."/>
            <person name="Henrissat B."/>
            <person name="Kuo A."/>
            <person name="Liang C."/>
            <person name="Lipzen A."/>
            <person name="Lutzoni F."/>
            <person name="Magnuson J."/>
            <person name="Mondo S."/>
            <person name="Nolan M."/>
            <person name="Ohm R."/>
            <person name="Pangilinan J."/>
            <person name="Park H.-J."/>
            <person name="Ramirez L."/>
            <person name="Alfaro M."/>
            <person name="Sun H."/>
            <person name="Tritt A."/>
            <person name="Yoshinaga Y."/>
            <person name="Zwiers L.-H."/>
            <person name="Turgeon B."/>
            <person name="Goodwin S."/>
            <person name="Spatafora J."/>
            <person name="Crous P."/>
            <person name="Grigoriev I."/>
        </authorList>
    </citation>
    <scope>NUCLEOTIDE SEQUENCE</scope>
    <source>
        <strain evidence="2">CBS 269.34</strain>
    </source>
</reference>
<dbReference type="InterPro" id="IPR036291">
    <property type="entry name" value="NAD(P)-bd_dom_sf"/>
</dbReference>
<evidence type="ECO:0000313" key="2">
    <source>
        <dbReference type="EMBL" id="KAF2495306.1"/>
    </source>
</evidence>
<dbReference type="OrthoDB" id="2898509at2759"/>
<dbReference type="PANTHER" id="PTHR47534:SF3">
    <property type="entry name" value="ALCOHOL DEHYDROGENASE-LIKE C-TERMINAL DOMAIN-CONTAINING PROTEIN"/>
    <property type="match status" value="1"/>
</dbReference>
<keyword evidence="1" id="KW-0560">Oxidoreductase</keyword>
<gene>
    <name evidence="2" type="ORF">BU16DRAFT_386169</name>
</gene>
<keyword evidence="3" id="KW-1185">Reference proteome</keyword>
<protein>
    <submittedName>
        <fullName evidence="2">NAD(P)-binding protein</fullName>
    </submittedName>
</protein>